<evidence type="ECO:0000313" key="2">
    <source>
        <dbReference type="EMBL" id="CAD8169474.1"/>
    </source>
</evidence>
<keyword evidence="1" id="KW-0472">Membrane</keyword>
<feature type="transmembrane region" description="Helical" evidence="1">
    <location>
        <begin position="270"/>
        <end position="295"/>
    </location>
</feature>
<name>A0A8S1UYA1_PAROT</name>
<reference evidence="2" key="1">
    <citation type="submission" date="2021-01" db="EMBL/GenBank/DDBJ databases">
        <authorList>
            <consortium name="Genoscope - CEA"/>
            <person name="William W."/>
        </authorList>
    </citation>
    <scope>NUCLEOTIDE SEQUENCE</scope>
</reference>
<keyword evidence="1" id="KW-0812">Transmembrane</keyword>
<dbReference type="Proteomes" id="UP000683925">
    <property type="component" value="Unassembled WGS sequence"/>
</dbReference>
<sequence length="301" mass="34971">MLNCGRPLEISRSTLIAKDIDNDTNAESQILSRMHRDSCNLRKMGQIQCHYNKAEDPCYWTRTACIKNHAITLLIQLALQRIAIHIWLDVLQIIHKCKIKVCQDLTFATDALCKQAIDSCIINGTIVSKEEYAFKLSVKPDVSYLPQVSNANRYQLCQWIKFSTSPTYNFKVLRFKINKLYTSCTDASTITHQDCQIFSSRCTKSKTTECIALGSHFMGRMFPQWQGCLIIINIHLEKLQPMFFALKILLLVVAETYYVRFDRYKPCNMIFIIVYLHIGWNYMFTKIACSLYIFLHNSSWI</sequence>
<accession>A0A8S1UYA1</accession>
<organism evidence="2 3">
    <name type="scientific">Paramecium octaurelia</name>
    <dbReference type="NCBI Taxonomy" id="43137"/>
    <lineage>
        <taxon>Eukaryota</taxon>
        <taxon>Sar</taxon>
        <taxon>Alveolata</taxon>
        <taxon>Ciliophora</taxon>
        <taxon>Intramacronucleata</taxon>
        <taxon>Oligohymenophorea</taxon>
        <taxon>Peniculida</taxon>
        <taxon>Parameciidae</taxon>
        <taxon>Paramecium</taxon>
    </lineage>
</organism>
<proteinExistence type="predicted"/>
<protein>
    <submittedName>
        <fullName evidence="2">Uncharacterized protein</fullName>
    </submittedName>
</protein>
<keyword evidence="1" id="KW-1133">Transmembrane helix</keyword>
<evidence type="ECO:0000313" key="3">
    <source>
        <dbReference type="Proteomes" id="UP000683925"/>
    </source>
</evidence>
<gene>
    <name evidence="2" type="ORF">POCTA_138.1.T0530252</name>
</gene>
<feature type="transmembrane region" description="Helical" evidence="1">
    <location>
        <begin position="239"/>
        <end position="258"/>
    </location>
</feature>
<dbReference type="AlphaFoldDB" id="A0A8S1UYA1"/>
<comment type="caution">
    <text evidence="2">The sequence shown here is derived from an EMBL/GenBank/DDBJ whole genome shotgun (WGS) entry which is preliminary data.</text>
</comment>
<keyword evidence="3" id="KW-1185">Reference proteome</keyword>
<evidence type="ECO:0000256" key="1">
    <source>
        <dbReference type="SAM" id="Phobius"/>
    </source>
</evidence>
<dbReference type="EMBL" id="CAJJDP010000053">
    <property type="protein sequence ID" value="CAD8169474.1"/>
    <property type="molecule type" value="Genomic_DNA"/>
</dbReference>